<dbReference type="Proteomes" id="UP001500235">
    <property type="component" value="Unassembled WGS sequence"/>
</dbReference>
<gene>
    <name evidence="2" type="ORF">GCM10022280_03460</name>
</gene>
<accession>A0ABP7SC42</accession>
<comment type="caution">
    <text evidence="2">The sequence shown here is derived from an EMBL/GenBank/DDBJ whole genome shotgun (WGS) entry which is preliminary data.</text>
</comment>
<proteinExistence type="predicted"/>
<sequence length="174" mass="17504">MRYTVYAAALAATTAFATPAFAQVAAPTSGSAEIQSRALILQPATIVAGNRLDFGTVVASNAAGTVTVNPDPNGILVSDTGGATAVTGASRGTFNGNGTPDSEVSVTVTWDSNLLHSSGSGDFLAFAGSSYGAGTFNIRPDGLFTVFVGGQIDVKAGQAPGEYTGKVYVDAQFQ</sequence>
<dbReference type="InterPro" id="IPR025514">
    <property type="entry name" value="DUF4402"/>
</dbReference>
<name>A0ABP7SC42_9SPHN</name>
<dbReference type="EMBL" id="BAABBQ010000001">
    <property type="protein sequence ID" value="GAA4009759.1"/>
    <property type="molecule type" value="Genomic_DNA"/>
</dbReference>
<reference evidence="3" key="1">
    <citation type="journal article" date="2019" name="Int. J. Syst. Evol. Microbiol.">
        <title>The Global Catalogue of Microorganisms (GCM) 10K type strain sequencing project: providing services to taxonomists for standard genome sequencing and annotation.</title>
        <authorList>
            <consortium name="The Broad Institute Genomics Platform"/>
            <consortium name="The Broad Institute Genome Sequencing Center for Infectious Disease"/>
            <person name="Wu L."/>
            <person name="Ma J."/>
        </authorList>
    </citation>
    <scope>NUCLEOTIDE SEQUENCE [LARGE SCALE GENOMIC DNA]</scope>
    <source>
        <strain evidence="3">JCM 17563</strain>
    </source>
</reference>
<keyword evidence="3" id="KW-1185">Reference proteome</keyword>
<dbReference type="Pfam" id="PF14352">
    <property type="entry name" value="DUF4402"/>
    <property type="match status" value="1"/>
</dbReference>
<organism evidence="2 3">
    <name type="scientific">Sphingomonas swuensis</name>
    <dbReference type="NCBI Taxonomy" id="977800"/>
    <lineage>
        <taxon>Bacteria</taxon>
        <taxon>Pseudomonadati</taxon>
        <taxon>Pseudomonadota</taxon>
        <taxon>Alphaproteobacteria</taxon>
        <taxon>Sphingomonadales</taxon>
        <taxon>Sphingomonadaceae</taxon>
        <taxon>Sphingomonas</taxon>
    </lineage>
</organism>
<protein>
    <recommendedName>
        <fullName evidence="4">DUF4402 domain-containing protein</fullName>
    </recommendedName>
</protein>
<evidence type="ECO:0000256" key="1">
    <source>
        <dbReference type="SAM" id="SignalP"/>
    </source>
</evidence>
<evidence type="ECO:0000313" key="2">
    <source>
        <dbReference type="EMBL" id="GAA4009759.1"/>
    </source>
</evidence>
<evidence type="ECO:0000313" key="3">
    <source>
        <dbReference type="Proteomes" id="UP001500235"/>
    </source>
</evidence>
<dbReference type="RefSeq" id="WP_344705673.1">
    <property type="nucleotide sequence ID" value="NZ_BAABBQ010000001.1"/>
</dbReference>
<feature type="chain" id="PRO_5046375777" description="DUF4402 domain-containing protein" evidence="1">
    <location>
        <begin position="23"/>
        <end position="174"/>
    </location>
</feature>
<keyword evidence="1" id="KW-0732">Signal</keyword>
<evidence type="ECO:0008006" key="4">
    <source>
        <dbReference type="Google" id="ProtNLM"/>
    </source>
</evidence>
<feature type="signal peptide" evidence="1">
    <location>
        <begin position="1"/>
        <end position="22"/>
    </location>
</feature>